<evidence type="ECO:0000313" key="3">
    <source>
        <dbReference type="Proteomes" id="UP000034228"/>
    </source>
</evidence>
<reference evidence="2 3" key="1">
    <citation type="submission" date="2015-03" db="EMBL/GenBank/DDBJ databases">
        <title>Draft genome sequences of two protease-producing strains of Arsukibacterium isolated from two cold and alkaline environments.</title>
        <authorList>
            <person name="Lylloff J.E."/>
            <person name="Skov L.B."/>
            <person name="Jepsen M."/>
            <person name="Hallin P.F."/>
            <person name="Sorensen S.J."/>
            <person name="Stougaard P."/>
            <person name="Glaring M.A."/>
        </authorList>
    </citation>
    <scope>NUCLEOTIDE SEQUENCE [LARGE SCALE GENOMIC DNA]</scope>
    <source>
        <strain evidence="2 3">GCM72</strain>
    </source>
</reference>
<sequence>MKSIAEMSANFFPQVIKLANQVHGDNYLNLAQLTALHQRGIKDGIDASYVALLESKVVGYRLSFAAGQWPLDQWCSVNLWPVLPDKMAYFKSVAVAPELQGQGLGSTLLKASIAALTQQGATAGLAHIWRESPGNGAERYFSKAGATLLKVHPDRWLHLSETAGYICPICGNRCHCSAAEMALLFPGKN</sequence>
<feature type="domain" description="N-acetyltransferase" evidence="1">
    <location>
        <begin position="2"/>
        <end position="186"/>
    </location>
</feature>
<dbReference type="OrthoDB" id="6321659at2"/>
<dbReference type="STRING" id="336831.WG68_03925"/>
<gene>
    <name evidence="2" type="ORF">WG68_03925</name>
</gene>
<dbReference type="GO" id="GO:0016747">
    <property type="term" value="F:acyltransferase activity, transferring groups other than amino-acyl groups"/>
    <property type="evidence" value="ECO:0007669"/>
    <property type="project" value="InterPro"/>
</dbReference>
<dbReference type="RefSeq" id="WP_046556369.1">
    <property type="nucleotide sequence ID" value="NZ_LAHO01000003.1"/>
</dbReference>
<keyword evidence="3" id="KW-1185">Reference proteome</keyword>
<keyword evidence="2" id="KW-0808">Transferase</keyword>
<accession>A0A0M2V6K9</accession>
<dbReference type="EMBL" id="LAHO01000003">
    <property type="protein sequence ID" value="KKO46477.1"/>
    <property type="molecule type" value="Genomic_DNA"/>
</dbReference>
<organism evidence="2 3">
    <name type="scientific">Arsukibacterium ikkense</name>
    <dbReference type="NCBI Taxonomy" id="336831"/>
    <lineage>
        <taxon>Bacteria</taxon>
        <taxon>Pseudomonadati</taxon>
        <taxon>Pseudomonadota</taxon>
        <taxon>Gammaproteobacteria</taxon>
        <taxon>Chromatiales</taxon>
        <taxon>Chromatiaceae</taxon>
        <taxon>Arsukibacterium</taxon>
    </lineage>
</organism>
<name>A0A0M2V6K9_9GAMM</name>
<dbReference type="PROSITE" id="PS51186">
    <property type="entry name" value="GNAT"/>
    <property type="match status" value="1"/>
</dbReference>
<dbReference type="InterPro" id="IPR000182">
    <property type="entry name" value="GNAT_dom"/>
</dbReference>
<dbReference type="CDD" id="cd04301">
    <property type="entry name" value="NAT_SF"/>
    <property type="match status" value="1"/>
</dbReference>
<protein>
    <submittedName>
        <fullName evidence="2">Acetyltransferase</fullName>
    </submittedName>
</protein>
<evidence type="ECO:0000259" key="1">
    <source>
        <dbReference type="PROSITE" id="PS51186"/>
    </source>
</evidence>
<dbReference type="AlphaFoldDB" id="A0A0M2V6K9"/>
<dbReference type="InterPro" id="IPR016181">
    <property type="entry name" value="Acyl_CoA_acyltransferase"/>
</dbReference>
<proteinExistence type="predicted"/>
<dbReference type="Pfam" id="PF00583">
    <property type="entry name" value="Acetyltransf_1"/>
    <property type="match status" value="1"/>
</dbReference>
<evidence type="ECO:0000313" key="2">
    <source>
        <dbReference type="EMBL" id="KKO46477.1"/>
    </source>
</evidence>
<dbReference type="Gene3D" id="3.40.630.30">
    <property type="match status" value="1"/>
</dbReference>
<comment type="caution">
    <text evidence="2">The sequence shown here is derived from an EMBL/GenBank/DDBJ whole genome shotgun (WGS) entry which is preliminary data.</text>
</comment>
<dbReference type="Proteomes" id="UP000034228">
    <property type="component" value="Unassembled WGS sequence"/>
</dbReference>
<dbReference type="SUPFAM" id="SSF55729">
    <property type="entry name" value="Acyl-CoA N-acyltransferases (Nat)"/>
    <property type="match status" value="1"/>
</dbReference>